<evidence type="ECO:0000313" key="2">
    <source>
        <dbReference type="Proteomes" id="UP000658514"/>
    </source>
</evidence>
<organism evidence="1 2">
    <name type="scientific">Calothrix parietina FACHB-288</name>
    <dbReference type="NCBI Taxonomy" id="2692896"/>
    <lineage>
        <taxon>Bacteria</taxon>
        <taxon>Bacillati</taxon>
        <taxon>Cyanobacteriota</taxon>
        <taxon>Cyanophyceae</taxon>
        <taxon>Nostocales</taxon>
        <taxon>Calotrichaceae</taxon>
        <taxon>Calothrix</taxon>
    </lineage>
</organism>
<sequence length="385" mass="43335">MICHFLIGVPGSGKSTFAAEFAKLGNYRIVSTDAIRQQLYGDASIQGDWLAIEEKVIAEIVDAIAQGYEVIYDATNAKRMWRMVFLMKLKALTPAVWMAWYLQTPIAVCQLRNQKRDRQVPQVIIESMYKSLQDFPPIAAEGFAAVKQINVTSANFNFQEIFTHIAELPSSIINYANQNRQITLHPYSELLDFERLMHLISLTIRYPGIGNLQATQPSQLETIFGTLPEFASSLEEITACMGKLCGNIYADAQAIASDLHWLQKNDFIGDLLVVTQGGFIQDSHESVKIFVNPPVELSVVHPSISPSPPHPYSDLASFQRLLQTIRWIVHHPVLPESGEESWETLISVLKEKGIIDTNDLDNLRNDIENVLKPYKLLPDISLLNR</sequence>
<accession>A0ABR8AI22</accession>
<keyword evidence="1" id="KW-0547">Nucleotide-binding</keyword>
<dbReference type="GO" id="GO:0005524">
    <property type="term" value="F:ATP binding"/>
    <property type="evidence" value="ECO:0007669"/>
    <property type="project" value="UniProtKB-KW"/>
</dbReference>
<gene>
    <name evidence="1" type="ORF">H6G24_26315</name>
</gene>
<dbReference type="SUPFAM" id="SSF52540">
    <property type="entry name" value="P-loop containing nucleoside triphosphate hydrolases"/>
    <property type="match status" value="1"/>
</dbReference>
<reference evidence="1 2" key="1">
    <citation type="journal article" date="2020" name="ISME J.">
        <title>Comparative genomics reveals insights into cyanobacterial evolution and habitat adaptation.</title>
        <authorList>
            <person name="Chen M.Y."/>
            <person name="Teng W.K."/>
            <person name="Zhao L."/>
            <person name="Hu C.X."/>
            <person name="Zhou Y.K."/>
            <person name="Han B.P."/>
            <person name="Song L.R."/>
            <person name="Shu W.S."/>
        </authorList>
    </citation>
    <scope>NUCLEOTIDE SEQUENCE [LARGE SCALE GENOMIC DNA]</scope>
    <source>
        <strain evidence="1 2">FACHB-288</strain>
    </source>
</reference>
<dbReference type="Gene3D" id="3.40.50.300">
    <property type="entry name" value="P-loop containing nucleotide triphosphate hydrolases"/>
    <property type="match status" value="1"/>
</dbReference>
<dbReference type="Pfam" id="PF13671">
    <property type="entry name" value="AAA_33"/>
    <property type="match status" value="1"/>
</dbReference>
<dbReference type="Proteomes" id="UP000658514">
    <property type="component" value="Unassembled WGS sequence"/>
</dbReference>
<keyword evidence="1" id="KW-0067">ATP-binding</keyword>
<keyword evidence="2" id="KW-1185">Reference proteome</keyword>
<protein>
    <submittedName>
        <fullName evidence="1">ATP-binding protein</fullName>
    </submittedName>
</protein>
<dbReference type="RefSeq" id="WP_190547778.1">
    <property type="nucleotide sequence ID" value="NZ_CAWPNO010000085.1"/>
</dbReference>
<evidence type="ECO:0000313" key="1">
    <source>
        <dbReference type="EMBL" id="MBD2198953.1"/>
    </source>
</evidence>
<dbReference type="InterPro" id="IPR027417">
    <property type="entry name" value="P-loop_NTPase"/>
</dbReference>
<dbReference type="EMBL" id="JACJQH010000050">
    <property type="protein sequence ID" value="MBD2198953.1"/>
    <property type="molecule type" value="Genomic_DNA"/>
</dbReference>
<name>A0ABR8AI22_9CYAN</name>
<proteinExistence type="predicted"/>
<comment type="caution">
    <text evidence="1">The sequence shown here is derived from an EMBL/GenBank/DDBJ whole genome shotgun (WGS) entry which is preliminary data.</text>
</comment>